<evidence type="ECO:0000313" key="2">
    <source>
        <dbReference type="Proteomes" id="UP000298653"/>
    </source>
</evidence>
<accession>A0A4P8IBL4</accession>
<dbReference type="KEGG" id="arf:AR1Y2_0537"/>
<evidence type="ECO:0000313" key="1">
    <source>
        <dbReference type="EMBL" id="QCP33991.1"/>
    </source>
</evidence>
<evidence type="ECO:0008006" key="3">
    <source>
        <dbReference type="Google" id="ProtNLM"/>
    </source>
</evidence>
<protein>
    <recommendedName>
        <fullName evidence="3">DUF4865 domain-containing protein</fullName>
    </recommendedName>
</protein>
<dbReference type="Pfam" id="PF16157">
    <property type="entry name" value="DUF4865"/>
    <property type="match status" value="1"/>
</dbReference>
<organism evidence="1 2">
    <name type="scientific">Anaerostipes rhamnosivorans</name>
    <dbReference type="NCBI Taxonomy" id="1229621"/>
    <lineage>
        <taxon>Bacteria</taxon>
        <taxon>Bacillati</taxon>
        <taxon>Bacillota</taxon>
        <taxon>Clostridia</taxon>
        <taxon>Lachnospirales</taxon>
        <taxon>Lachnospiraceae</taxon>
        <taxon>Anaerostipes</taxon>
    </lineage>
</organism>
<dbReference type="EMBL" id="CP040058">
    <property type="protein sequence ID" value="QCP33991.1"/>
    <property type="molecule type" value="Genomic_DNA"/>
</dbReference>
<proteinExistence type="predicted"/>
<dbReference type="InterPro" id="IPR032349">
    <property type="entry name" value="DUF4865"/>
</dbReference>
<dbReference type="Proteomes" id="UP000298653">
    <property type="component" value="Chromosome"/>
</dbReference>
<name>A0A4P8IBL4_9FIRM</name>
<gene>
    <name evidence="1" type="ORF">AR1Y2_0537</name>
</gene>
<dbReference type="AlphaFoldDB" id="A0A4P8IBL4"/>
<keyword evidence="2" id="KW-1185">Reference proteome</keyword>
<reference evidence="1 2" key="1">
    <citation type="submission" date="2019-05" db="EMBL/GenBank/DDBJ databases">
        <title>Complete genome sequencing of Anaerostipes rhamnosivorans.</title>
        <authorList>
            <person name="Bui T.P.N."/>
            <person name="de Vos W.M."/>
        </authorList>
    </citation>
    <scope>NUCLEOTIDE SEQUENCE [LARGE SCALE GENOMIC DNA]</scope>
    <source>
        <strain evidence="1 2">1y2</strain>
    </source>
</reference>
<sequence>MIAMQYKISLPSDYDMSKIRQRIKENGYRTDGFPDLLFKAYLVTEKGVHGSLHNEYAPLYFWKDEKGMNEFIFHGFYDNILDSFGW</sequence>